<gene>
    <name evidence="2" type="ORF">ACFO1S_12060</name>
</gene>
<dbReference type="InterPro" id="IPR036278">
    <property type="entry name" value="Sialidase_sf"/>
</dbReference>
<dbReference type="RefSeq" id="WP_204604971.1">
    <property type="nucleotide sequence ID" value="NZ_JBHSED010000019.1"/>
</dbReference>
<proteinExistence type="predicted"/>
<organism evidence="2 3">
    <name type="scientific">Cohnella boryungensis</name>
    <dbReference type="NCBI Taxonomy" id="768479"/>
    <lineage>
        <taxon>Bacteria</taxon>
        <taxon>Bacillati</taxon>
        <taxon>Bacillota</taxon>
        <taxon>Bacilli</taxon>
        <taxon>Bacillales</taxon>
        <taxon>Paenibacillaceae</taxon>
        <taxon>Cohnella</taxon>
    </lineage>
</organism>
<dbReference type="EMBL" id="JBHSED010000019">
    <property type="protein sequence ID" value="MFC4304164.1"/>
    <property type="molecule type" value="Genomic_DNA"/>
</dbReference>
<protein>
    <submittedName>
        <fullName evidence="2">Uncharacterized protein</fullName>
    </submittedName>
</protein>
<evidence type="ECO:0000256" key="1">
    <source>
        <dbReference type="SAM" id="Coils"/>
    </source>
</evidence>
<comment type="caution">
    <text evidence="2">The sequence shown here is derived from an EMBL/GenBank/DDBJ whole genome shotgun (WGS) entry which is preliminary data.</text>
</comment>
<keyword evidence="1" id="KW-0175">Coiled coil</keyword>
<name>A0ABV8SCC7_9BACL</name>
<dbReference type="Proteomes" id="UP001595755">
    <property type="component" value="Unassembled WGS sequence"/>
</dbReference>
<accession>A0ABV8SCC7</accession>
<reference evidence="3" key="1">
    <citation type="journal article" date="2019" name="Int. J. Syst. Evol. Microbiol.">
        <title>The Global Catalogue of Microorganisms (GCM) 10K type strain sequencing project: providing services to taxonomists for standard genome sequencing and annotation.</title>
        <authorList>
            <consortium name="The Broad Institute Genomics Platform"/>
            <consortium name="The Broad Institute Genome Sequencing Center for Infectious Disease"/>
            <person name="Wu L."/>
            <person name="Ma J."/>
        </authorList>
    </citation>
    <scope>NUCLEOTIDE SEQUENCE [LARGE SCALE GENOMIC DNA]</scope>
    <source>
        <strain evidence="3">CGMCC 4.1641</strain>
    </source>
</reference>
<evidence type="ECO:0000313" key="2">
    <source>
        <dbReference type="EMBL" id="MFC4304164.1"/>
    </source>
</evidence>
<dbReference type="SUPFAM" id="SSF110296">
    <property type="entry name" value="Oligoxyloglucan reducing end-specific cellobiohydrolase"/>
    <property type="match status" value="1"/>
</dbReference>
<sequence length="812" mass="91289">MNDVVVNDRQIYVAVGDEGTILSSSDARTWRPANYAGREHLTTVVTNGRAFVAVGEKTMMSSTDGVNWSNGKWSKDYTFGELISPAYKKEKDKNYTIDWKTKLPFSSLRFSGVIWDGERFVALGYWSATAGKLKKNSKEKSSKAWLSGSFAITSADGRAWKLQSIDSQVGKLVFTGKQYVAMSFNRVYISTDLAEWKEYVPEAFKLRTAFTIKDLMYRNGMYIAVYWDPGISAQTGVIYTSRDGVNWKENTSGFKNRVLNTILWDGKQYWIGGAHGLLLRSDNVTDWEHWKDAVNNPWDDVDFAGQDAAINKMIYDGKRYVLVGNRGTIIISDKLMDAEIVRQRTAADLRYIDYDGSRYVAGGRMGSIVESRNGYDWQAANLDGFTYSYFHWTGIAVGDGIGIALGRVQDGLYAENEEYFYSPRPGVWERKKFPLQVRTPDGVEFRDGKFYVYDEGGYITSADGINWSKRVKLNPPMAKVVSNDSLRVGLTASTIDKTSTLRSGGDVYMSLDGSKWKNSKIVQNNKSLPFVGEDLVWNGKNFIAAGVTWLNPPNYEPAVFSSADGLSWSYKLTEARFESIACSKQACVAASESGDLYASNSDLSFKASPRPTQHRILKVLWDGDKFIALGKSGTILVSKKPVRAGNDTVEEQIVPFMIKFDQQAEDISRQLQEKEEASFRAEAEKRVEVVKRIGIEHEYSPFVEEKYNEWLCSLDSIEQIHYRIYKSGEYRNKLSFAVFFNGIDRRQLSTVGEIISEHTGASMGEVNTALKAIVDGAGNANGTTQVGNTLIQYKLALVQGEYYQYGELEVWY</sequence>
<evidence type="ECO:0000313" key="3">
    <source>
        <dbReference type="Proteomes" id="UP001595755"/>
    </source>
</evidence>
<keyword evidence="3" id="KW-1185">Reference proteome</keyword>
<dbReference type="SUPFAM" id="SSF50939">
    <property type="entry name" value="Sialidases"/>
    <property type="match status" value="1"/>
</dbReference>
<feature type="coiled-coil region" evidence="1">
    <location>
        <begin position="657"/>
        <end position="684"/>
    </location>
</feature>